<dbReference type="EMBL" id="FNFB01000004">
    <property type="protein sequence ID" value="SDJ93270.1"/>
    <property type="molecule type" value="Genomic_DNA"/>
</dbReference>
<dbReference type="RefSeq" id="WP_090761780.1">
    <property type="nucleotide sequence ID" value="NZ_FNFB01000004.1"/>
</dbReference>
<feature type="transmembrane region" description="Helical" evidence="1">
    <location>
        <begin position="36"/>
        <end position="55"/>
    </location>
</feature>
<keyword evidence="3" id="KW-1185">Reference proteome</keyword>
<protein>
    <submittedName>
        <fullName evidence="2">Uncharacterized protein</fullName>
    </submittedName>
</protein>
<sequence>MAKSGGHALATAALCVSVLVVVAVLGAVAGFASPVIALVAVLAAPCGLVLTYDLLRRREDAAEERRLLARERDHVRRTVDFVADPDLTEEERLVVIDSFVPWLGVRADRAVLTERLVLVRELPPPARALLERARRAVTSVYASLAMRHRMLDGLANEVVLPRQIWEIAVLLRTQASLQEEQDRARHGLVTPELEAVLEPQQEALRRSLAAVTSRVESLERYARRVQEADAALRAREALDNNHKYRALLARTHDQDAVRALEAQGEALEETLARSVREAVEAGRTLAL</sequence>
<dbReference type="OrthoDB" id="3425023at2"/>
<dbReference type="Proteomes" id="UP000198683">
    <property type="component" value="Unassembled WGS sequence"/>
</dbReference>
<accession>A0A1G8XU10</accession>
<keyword evidence="1" id="KW-0812">Transmembrane</keyword>
<keyword evidence="1" id="KW-1133">Transmembrane helix</keyword>
<organism evidence="2 3">
    <name type="scientific">Nonomuraea maritima</name>
    <dbReference type="NCBI Taxonomy" id="683260"/>
    <lineage>
        <taxon>Bacteria</taxon>
        <taxon>Bacillati</taxon>
        <taxon>Actinomycetota</taxon>
        <taxon>Actinomycetes</taxon>
        <taxon>Streptosporangiales</taxon>
        <taxon>Streptosporangiaceae</taxon>
        <taxon>Nonomuraea</taxon>
    </lineage>
</organism>
<evidence type="ECO:0000313" key="2">
    <source>
        <dbReference type="EMBL" id="SDJ93270.1"/>
    </source>
</evidence>
<name>A0A1G8XU10_9ACTN</name>
<evidence type="ECO:0000256" key="1">
    <source>
        <dbReference type="SAM" id="Phobius"/>
    </source>
</evidence>
<keyword evidence="1" id="KW-0472">Membrane</keyword>
<proteinExistence type="predicted"/>
<reference evidence="2 3" key="1">
    <citation type="submission" date="2016-10" db="EMBL/GenBank/DDBJ databases">
        <authorList>
            <person name="de Groot N.N."/>
        </authorList>
    </citation>
    <scope>NUCLEOTIDE SEQUENCE [LARGE SCALE GENOMIC DNA]</scope>
    <source>
        <strain evidence="2 3">CGMCC 4.5681</strain>
    </source>
</reference>
<evidence type="ECO:0000313" key="3">
    <source>
        <dbReference type="Proteomes" id="UP000198683"/>
    </source>
</evidence>
<dbReference type="AlphaFoldDB" id="A0A1G8XU10"/>
<gene>
    <name evidence="2" type="ORF">SAMN05421874_104112</name>
</gene>